<dbReference type="RefSeq" id="WP_123378427.1">
    <property type="nucleotide sequence ID" value="NZ_RJKN01000001.1"/>
</dbReference>
<evidence type="ECO:0000313" key="3">
    <source>
        <dbReference type="Proteomes" id="UP000276232"/>
    </source>
</evidence>
<sequence>MIVDCDGCAVRGPACSDCVVSVLLGMPAVRRDEPAGPRPAEDLDEAERAAIAVLAGSGLVPPLRLVPVGPPAADGPPAGGSYDARRGRATRAG</sequence>
<dbReference type="Proteomes" id="UP000276232">
    <property type="component" value="Unassembled WGS sequence"/>
</dbReference>
<dbReference type="InParanoid" id="A0A3N1HTB9"/>
<protein>
    <submittedName>
        <fullName evidence="2">Uncharacterized protein</fullName>
    </submittedName>
</protein>
<feature type="region of interest" description="Disordered" evidence="1">
    <location>
        <begin position="65"/>
        <end position="93"/>
    </location>
</feature>
<accession>A0A3N1HTB9</accession>
<evidence type="ECO:0000313" key="2">
    <source>
        <dbReference type="EMBL" id="ROP45707.1"/>
    </source>
</evidence>
<gene>
    <name evidence="2" type="ORF">EDC03_0312</name>
</gene>
<proteinExistence type="predicted"/>
<dbReference type="AlphaFoldDB" id="A0A3N1HTB9"/>
<organism evidence="2 3">
    <name type="scientific">Pseudokineococcus lusitanus</name>
    <dbReference type="NCBI Taxonomy" id="763993"/>
    <lineage>
        <taxon>Bacteria</taxon>
        <taxon>Bacillati</taxon>
        <taxon>Actinomycetota</taxon>
        <taxon>Actinomycetes</taxon>
        <taxon>Kineosporiales</taxon>
        <taxon>Kineosporiaceae</taxon>
        <taxon>Pseudokineococcus</taxon>
    </lineage>
</organism>
<reference evidence="2 3" key="1">
    <citation type="journal article" date="2015" name="Stand. Genomic Sci.">
        <title>Genomic Encyclopedia of Bacterial and Archaeal Type Strains, Phase III: the genomes of soil and plant-associated and newly described type strains.</title>
        <authorList>
            <person name="Whitman W.B."/>
            <person name="Woyke T."/>
            <person name="Klenk H.P."/>
            <person name="Zhou Y."/>
            <person name="Lilburn T.G."/>
            <person name="Beck B.J."/>
            <person name="De Vos P."/>
            <person name="Vandamme P."/>
            <person name="Eisen J.A."/>
            <person name="Garrity G."/>
            <person name="Hugenholtz P."/>
            <person name="Kyrpides N.C."/>
        </authorList>
    </citation>
    <scope>NUCLEOTIDE SEQUENCE [LARGE SCALE GENOMIC DNA]</scope>
    <source>
        <strain evidence="2 3">CECT 7306</strain>
    </source>
</reference>
<dbReference type="EMBL" id="RJKN01000001">
    <property type="protein sequence ID" value="ROP45707.1"/>
    <property type="molecule type" value="Genomic_DNA"/>
</dbReference>
<keyword evidence="3" id="KW-1185">Reference proteome</keyword>
<dbReference type="OrthoDB" id="4774211at2"/>
<name>A0A3N1HTB9_9ACTN</name>
<comment type="caution">
    <text evidence="2">The sequence shown here is derived from an EMBL/GenBank/DDBJ whole genome shotgun (WGS) entry which is preliminary data.</text>
</comment>
<evidence type="ECO:0000256" key="1">
    <source>
        <dbReference type="SAM" id="MobiDB-lite"/>
    </source>
</evidence>